<accession>A0ABP8T2U3</accession>
<dbReference type="EMBL" id="BAABGU010000042">
    <property type="protein sequence ID" value="GAA4578630.1"/>
    <property type="molecule type" value="Genomic_DNA"/>
</dbReference>
<comment type="caution">
    <text evidence="1">The sequence shown here is derived from an EMBL/GenBank/DDBJ whole genome shotgun (WGS) entry which is preliminary data.</text>
</comment>
<sequence length="169" mass="18478">MGYSHYYSYNLSSPQFDRLWPKIVEDAGRIVARVQSAGIRLCNPLEGNPHFAGVEFVALNGTIEGVESLIIFRDVPATYWTQPRNGSLSGIVKTGRQPYDLAVTAVLLRCQMLLPHVFAIASDGAWDEEWLYGATGPMPGGLGARTVVAELFGNAPTTSPFDHKRALLL</sequence>
<protein>
    <submittedName>
        <fullName evidence="1">Uncharacterized protein</fullName>
    </submittedName>
</protein>
<reference evidence="2" key="1">
    <citation type="journal article" date="2019" name="Int. J. Syst. Evol. Microbiol.">
        <title>The Global Catalogue of Microorganisms (GCM) 10K type strain sequencing project: providing services to taxonomists for standard genome sequencing and annotation.</title>
        <authorList>
            <consortium name="The Broad Institute Genomics Platform"/>
            <consortium name="The Broad Institute Genome Sequencing Center for Infectious Disease"/>
            <person name="Wu L."/>
            <person name="Ma J."/>
        </authorList>
    </citation>
    <scope>NUCLEOTIDE SEQUENCE [LARGE SCALE GENOMIC DNA]</scope>
    <source>
        <strain evidence="2">JCM 3175</strain>
    </source>
</reference>
<dbReference type="Proteomes" id="UP001500307">
    <property type="component" value="Unassembled WGS sequence"/>
</dbReference>
<gene>
    <name evidence="1" type="ORF">GCM10023176_54920</name>
</gene>
<keyword evidence="2" id="KW-1185">Reference proteome</keyword>
<evidence type="ECO:0000313" key="1">
    <source>
        <dbReference type="EMBL" id="GAA4578630.1"/>
    </source>
</evidence>
<name>A0ABP8T2U3_9ACTN</name>
<proteinExistence type="predicted"/>
<evidence type="ECO:0000313" key="2">
    <source>
        <dbReference type="Proteomes" id="UP001500307"/>
    </source>
</evidence>
<organism evidence="1 2">
    <name type="scientific">Micromonospora coerulea</name>
    <dbReference type="NCBI Taxonomy" id="47856"/>
    <lineage>
        <taxon>Bacteria</taxon>
        <taxon>Bacillati</taxon>
        <taxon>Actinomycetota</taxon>
        <taxon>Actinomycetes</taxon>
        <taxon>Micromonosporales</taxon>
        <taxon>Micromonosporaceae</taxon>
        <taxon>Micromonospora</taxon>
    </lineage>
</organism>
<dbReference type="RefSeq" id="WP_346124271.1">
    <property type="nucleotide sequence ID" value="NZ_BAABGU010000042.1"/>
</dbReference>